<dbReference type="OrthoDB" id="127107at2"/>
<feature type="domain" description="DUF1549" evidence="1">
    <location>
        <begin position="182"/>
        <end position="378"/>
    </location>
</feature>
<reference evidence="4 5" key="1">
    <citation type="journal article" date="2020" name="Antonie Van Leeuwenhoek">
        <title>Rhodopirellula heiligendammensis sp. nov., Rhodopirellula pilleata sp. nov., and Rhodopirellula solitaria sp. nov. isolated from natural or artificial marine surfaces in Northern Germany and California, USA, and emended description of the genus Rhodopirellula.</title>
        <authorList>
            <person name="Kallscheuer N."/>
            <person name="Wiegand S."/>
            <person name="Jogler M."/>
            <person name="Boedeker C."/>
            <person name="Peeters S.H."/>
            <person name="Rast P."/>
            <person name="Heuer A."/>
            <person name="Jetten M.S.M."/>
            <person name="Rohde M."/>
            <person name="Jogler C."/>
        </authorList>
    </citation>
    <scope>NUCLEOTIDE SEQUENCE [LARGE SCALE GENOMIC DNA]</scope>
    <source>
        <strain evidence="4 5">Poly21</strain>
    </source>
</reference>
<dbReference type="AlphaFoldDB" id="A0A5C6BWT9"/>
<dbReference type="Pfam" id="PF07583">
    <property type="entry name" value="PSCyt2"/>
    <property type="match status" value="1"/>
</dbReference>
<evidence type="ECO:0000313" key="5">
    <source>
        <dbReference type="Proteomes" id="UP000319908"/>
    </source>
</evidence>
<accession>A0A5C6BWT9</accession>
<evidence type="ECO:0000259" key="2">
    <source>
        <dbReference type="Pfam" id="PF07587"/>
    </source>
</evidence>
<dbReference type="RefSeq" id="WP_146407982.1">
    <property type="nucleotide sequence ID" value="NZ_SJPU01000002.1"/>
</dbReference>
<comment type="caution">
    <text evidence="4">The sequence shown here is derived from an EMBL/GenBank/DDBJ whole genome shotgun (WGS) entry which is preliminary data.</text>
</comment>
<dbReference type="EMBL" id="SJPU01000002">
    <property type="protein sequence ID" value="TWU16302.1"/>
    <property type="molecule type" value="Genomic_DNA"/>
</dbReference>
<sequence>MLDLFYRWRQYLSMTAVRTAVPMGFWFLTSFINGTVAPADEPIDFNRDVRPILSDNCFACHGFDESSREAGLRLDVREGATEDLGGYAAIVPGEADASELIARAIESDPDIRMPPEDSHKKPLTTAQVQTLRDWIDQGATWGKHWSFEPPVQAHVPDDGTLPIDHFVRWRMAQLTQSGAVPEDLQLDLAPRASVPTLARRLSFDLTGLPPSSEQIAALGDAPSEADWNQLIDQSLLSPHFGERMAMWWLDGARYADTDGFQQDATRANWPWRDWVIDAFNHNMPFDEFTIQQFAGDLLPDATDETRLATCFHRNHMHNGEGGRDPAESRVDYVLDRTNTAGTLWLGLTLGCTQCHDHKFDPISQHDYYSMTAYFDSIDEDGQAGGNAGPFLEYQSDKAQSAVEEAERLVKQTSQSVADVAAAAENEFRDELQSLIDRASDGFVPWHHVEPAKLSSIEGTPLELESDQIIRSGNEPPVQDDFQITVGKTTLDRVTGVKLEVFADDTHTDGKYSHAASGEFVLTNVKLQVRSGQTTEVIDVPFVRAIASVDGVGEDSKYGKVSGTLDDDPRTGWTTRTKDVVSTHTAVFELAEPLTLADEQRLDIVLMQRSLAPHELIGRFRLSLTDQRGSAVRSIKKMPMQRLADAISGHADDPTQPFLPSDIDDGLVDALRQDWLEDYPPYQSAVQRDQFARSQRKQAISAAGKLKVTVLKQREAPRQTHVLLRGVWDAPGDQVFPAVLPAVLPRPAEQVPSRLELAQWIVDRDNPLTARVIVNQIWQLLFGAGLVRTPADFGLQGESPTHPQLLDFLAVEFMESGWDVKQLIRQIVNSETYRQDSRVSDELLLADPDNRWLARGARFRLPSWMIRDSLLKTSGLLNDTIGGPPVFPYQPPGVWKDQFMGRFSYQPSIGPAQYRRTVYAFWRRTSAPTFLFDNAMRRTCEVDVRRTNTPLHALTLMNDSTSLEAARAISDSAVRVRPRKARLTSLMTAILSRPPSESELTVLRNQYESARRYYAKHPHQAISLTTVGQQPTASQEDAIDLAATMMVASMIFNLDESMTHE</sequence>
<dbReference type="Proteomes" id="UP000319908">
    <property type="component" value="Unassembled WGS sequence"/>
</dbReference>
<dbReference type="Pfam" id="PF07587">
    <property type="entry name" value="PSD1"/>
    <property type="match status" value="1"/>
</dbReference>
<keyword evidence="5" id="KW-1185">Reference proteome</keyword>
<evidence type="ECO:0000313" key="4">
    <source>
        <dbReference type="EMBL" id="TWU16302.1"/>
    </source>
</evidence>
<name>A0A5C6BWT9_9BACT</name>
<feature type="domain" description="Cytochrome C Planctomycete-type" evidence="3">
    <location>
        <begin position="57"/>
        <end position="117"/>
    </location>
</feature>
<gene>
    <name evidence="4" type="ORF">Poly21_35070</name>
</gene>
<dbReference type="InterPro" id="IPR011444">
    <property type="entry name" value="DUF1549"/>
</dbReference>
<feature type="domain" description="DUF1553" evidence="2">
    <location>
        <begin position="753"/>
        <end position="1004"/>
    </location>
</feature>
<evidence type="ECO:0000259" key="1">
    <source>
        <dbReference type="Pfam" id="PF07583"/>
    </source>
</evidence>
<evidence type="ECO:0000259" key="3">
    <source>
        <dbReference type="Pfam" id="PF07635"/>
    </source>
</evidence>
<proteinExistence type="predicted"/>
<dbReference type="PANTHER" id="PTHR35889:SF3">
    <property type="entry name" value="F-BOX DOMAIN-CONTAINING PROTEIN"/>
    <property type="match status" value="1"/>
</dbReference>
<dbReference type="InterPro" id="IPR022655">
    <property type="entry name" value="DUF1553"/>
</dbReference>
<dbReference type="Pfam" id="PF07635">
    <property type="entry name" value="PSCyt1"/>
    <property type="match status" value="1"/>
</dbReference>
<dbReference type="InterPro" id="IPR011429">
    <property type="entry name" value="Cyt_c_Planctomycete-type"/>
</dbReference>
<protein>
    <submittedName>
        <fullName evidence="4">Planctomycete cytochrome C</fullName>
    </submittedName>
</protein>
<dbReference type="PANTHER" id="PTHR35889">
    <property type="entry name" value="CYCLOINULO-OLIGOSACCHARIDE FRUCTANOTRANSFERASE-RELATED"/>
    <property type="match status" value="1"/>
</dbReference>
<organism evidence="4 5">
    <name type="scientific">Allorhodopirellula heiligendammensis</name>
    <dbReference type="NCBI Taxonomy" id="2714739"/>
    <lineage>
        <taxon>Bacteria</taxon>
        <taxon>Pseudomonadati</taxon>
        <taxon>Planctomycetota</taxon>
        <taxon>Planctomycetia</taxon>
        <taxon>Pirellulales</taxon>
        <taxon>Pirellulaceae</taxon>
        <taxon>Allorhodopirellula</taxon>
    </lineage>
</organism>